<dbReference type="OrthoDB" id="3225452at2759"/>
<feature type="domain" description="Homeobox" evidence="8">
    <location>
        <begin position="16"/>
        <end position="56"/>
    </location>
</feature>
<evidence type="ECO:0000313" key="10">
    <source>
        <dbReference type="Proteomes" id="UP000597762"/>
    </source>
</evidence>
<evidence type="ECO:0000259" key="8">
    <source>
        <dbReference type="PROSITE" id="PS50071"/>
    </source>
</evidence>
<keyword evidence="2 5" id="KW-0238">DNA-binding</keyword>
<comment type="caution">
    <text evidence="9">The sequence shown here is derived from an EMBL/GenBank/DDBJ whole genome shotgun (WGS) entry which is preliminary data.</text>
</comment>
<proteinExistence type="predicted"/>
<comment type="subcellular location">
    <subcellularLocation>
        <location evidence="1 5 6">Nucleus</location>
    </subcellularLocation>
</comment>
<keyword evidence="7" id="KW-0732">Signal</keyword>
<evidence type="ECO:0000256" key="7">
    <source>
        <dbReference type="SAM" id="SignalP"/>
    </source>
</evidence>
<keyword evidence="3 5" id="KW-0371">Homeobox</keyword>
<dbReference type="PROSITE" id="PS00027">
    <property type="entry name" value="HOMEOBOX_1"/>
    <property type="match status" value="1"/>
</dbReference>
<dbReference type="PANTHER" id="PTHR24329:SF543">
    <property type="entry name" value="FI01017P-RELATED"/>
    <property type="match status" value="1"/>
</dbReference>
<dbReference type="InterPro" id="IPR001356">
    <property type="entry name" value="HD"/>
</dbReference>
<dbReference type="PANTHER" id="PTHR24329">
    <property type="entry name" value="HOMEOBOX PROTEIN ARISTALESS"/>
    <property type="match status" value="1"/>
</dbReference>
<dbReference type="CDD" id="cd00086">
    <property type="entry name" value="homeodomain"/>
    <property type="match status" value="1"/>
</dbReference>
<gene>
    <name evidence="9" type="ORF">SPHA_48063</name>
</gene>
<keyword evidence="10" id="KW-1185">Reference proteome</keyword>
<dbReference type="PROSITE" id="PS50071">
    <property type="entry name" value="HOMEOBOX_2"/>
    <property type="match status" value="1"/>
</dbReference>
<evidence type="ECO:0000256" key="1">
    <source>
        <dbReference type="ARBA" id="ARBA00004123"/>
    </source>
</evidence>
<dbReference type="GO" id="GO:0005634">
    <property type="term" value="C:nucleus"/>
    <property type="evidence" value="ECO:0007669"/>
    <property type="project" value="UniProtKB-SubCell"/>
</dbReference>
<keyword evidence="4 5" id="KW-0539">Nucleus</keyword>
<evidence type="ECO:0000256" key="6">
    <source>
        <dbReference type="RuleBase" id="RU000682"/>
    </source>
</evidence>
<evidence type="ECO:0000256" key="4">
    <source>
        <dbReference type="ARBA" id="ARBA00023242"/>
    </source>
</evidence>
<dbReference type="Pfam" id="PF00046">
    <property type="entry name" value="Homeodomain"/>
    <property type="match status" value="1"/>
</dbReference>
<feature type="chain" id="PRO_5032407963" evidence="7">
    <location>
        <begin position="21"/>
        <end position="221"/>
    </location>
</feature>
<feature type="signal peptide" evidence="7">
    <location>
        <begin position="1"/>
        <end position="20"/>
    </location>
</feature>
<dbReference type="FunFam" id="1.10.10.60:FF:000679">
    <property type="entry name" value="Homeobox protein aristaless"/>
    <property type="match status" value="1"/>
</dbReference>
<evidence type="ECO:0000256" key="2">
    <source>
        <dbReference type="ARBA" id="ARBA00023125"/>
    </source>
</evidence>
<dbReference type="InterPro" id="IPR017970">
    <property type="entry name" value="Homeobox_CS"/>
</dbReference>
<dbReference type="GO" id="GO:0000981">
    <property type="term" value="F:DNA-binding transcription factor activity, RNA polymerase II-specific"/>
    <property type="evidence" value="ECO:0007669"/>
    <property type="project" value="InterPro"/>
</dbReference>
<dbReference type="SUPFAM" id="SSF46689">
    <property type="entry name" value="Homeodomain-like"/>
    <property type="match status" value="1"/>
</dbReference>
<dbReference type="InterPro" id="IPR009057">
    <property type="entry name" value="Homeodomain-like_sf"/>
</dbReference>
<dbReference type="Gene3D" id="1.10.10.60">
    <property type="entry name" value="Homeodomain-like"/>
    <property type="match status" value="1"/>
</dbReference>
<sequence length="221" mass="25577">MLYLCNLFCFLFILLEFERTHYPDVFARERLAQKIDLPEARIQVWFSNRRAKWRREEKLRNQRREAANGSTRLPINSSFPHSMYPTINQPLASMAESYSPVFDDVSKSTSKTTIFRFMQSVQKKPDLSSLPLTHSSFLLPLPTNSDSVLVSQTPLPDLRPTRADNPAILSLSLLVPKEIACRRRSVETILETIHKRLAKLLLPSFLHPFYLPNAQPFSLYL</sequence>
<dbReference type="Proteomes" id="UP000597762">
    <property type="component" value="Unassembled WGS sequence"/>
</dbReference>
<name>A0A812D295_ACAPH</name>
<dbReference type="AlphaFoldDB" id="A0A812D295"/>
<evidence type="ECO:0000256" key="3">
    <source>
        <dbReference type="ARBA" id="ARBA00023155"/>
    </source>
</evidence>
<dbReference type="SMART" id="SM00389">
    <property type="entry name" value="HOX"/>
    <property type="match status" value="1"/>
</dbReference>
<protein>
    <submittedName>
        <fullName evidence="9">PAX6</fullName>
    </submittedName>
</protein>
<reference evidence="9" key="1">
    <citation type="submission" date="2021-01" db="EMBL/GenBank/DDBJ databases">
        <authorList>
            <person name="Li R."/>
            <person name="Bekaert M."/>
        </authorList>
    </citation>
    <scope>NUCLEOTIDE SEQUENCE</scope>
    <source>
        <strain evidence="9">Farmed</strain>
    </source>
</reference>
<dbReference type="InterPro" id="IPR050649">
    <property type="entry name" value="Paired_Homeobox_TFs"/>
</dbReference>
<dbReference type="EMBL" id="CAHIKZ030002655">
    <property type="protein sequence ID" value="CAE1290178.1"/>
    <property type="molecule type" value="Genomic_DNA"/>
</dbReference>
<evidence type="ECO:0000256" key="5">
    <source>
        <dbReference type="PROSITE-ProRule" id="PRU00108"/>
    </source>
</evidence>
<dbReference type="GO" id="GO:0000977">
    <property type="term" value="F:RNA polymerase II transcription regulatory region sequence-specific DNA binding"/>
    <property type="evidence" value="ECO:0007669"/>
    <property type="project" value="TreeGrafter"/>
</dbReference>
<feature type="DNA-binding region" description="Homeobox" evidence="5">
    <location>
        <begin position="18"/>
        <end position="57"/>
    </location>
</feature>
<accession>A0A812D295</accession>
<organism evidence="9 10">
    <name type="scientific">Acanthosepion pharaonis</name>
    <name type="common">Pharaoh cuttlefish</name>
    <name type="synonym">Sepia pharaonis</name>
    <dbReference type="NCBI Taxonomy" id="158019"/>
    <lineage>
        <taxon>Eukaryota</taxon>
        <taxon>Metazoa</taxon>
        <taxon>Spiralia</taxon>
        <taxon>Lophotrochozoa</taxon>
        <taxon>Mollusca</taxon>
        <taxon>Cephalopoda</taxon>
        <taxon>Coleoidea</taxon>
        <taxon>Decapodiformes</taxon>
        <taxon>Sepiida</taxon>
        <taxon>Sepiina</taxon>
        <taxon>Sepiidae</taxon>
        <taxon>Acanthosepion</taxon>
    </lineage>
</organism>
<evidence type="ECO:0000313" key="9">
    <source>
        <dbReference type="EMBL" id="CAE1290178.1"/>
    </source>
</evidence>